<feature type="domain" description="Fibrinogen C-terminal" evidence="6">
    <location>
        <begin position="151"/>
        <end position="380"/>
    </location>
</feature>
<evidence type="ECO:0000256" key="4">
    <source>
        <dbReference type="ARBA" id="ARBA00023180"/>
    </source>
</evidence>
<dbReference type="NCBIfam" id="NF040941">
    <property type="entry name" value="GGGWT_bact"/>
    <property type="match status" value="1"/>
</dbReference>
<accession>A0A8B8AT31</accession>
<keyword evidence="4" id="KW-0325">Glycoprotein</keyword>
<dbReference type="SUPFAM" id="SSF56496">
    <property type="entry name" value="Fibrinogen C-terminal domain-like"/>
    <property type="match status" value="1"/>
</dbReference>
<dbReference type="KEGG" id="cvn:111104730"/>
<dbReference type="PROSITE" id="PS51406">
    <property type="entry name" value="FIBRINOGEN_C_2"/>
    <property type="match status" value="1"/>
</dbReference>
<dbReference type="AlphaFoldDB" id="A0A8B8AT31"/>
<evidence type="ECO:0000256" key="1">
    <source>
        <dbReference type="ARBA" id="ARBA00004613"/>
    </source>
</evidence>
<evidence type="ECO:0000256" key="2">
    <source>
        <dbReference type="ARBA" id="ARBA00022525"/>
    </source>
</evidence>
<dbReference type="OrthoDB" id="6071009at2759"/>
<dbReference type="GeneID" id="111104730"/>
<dbReference type="SMART" id="SM00186">
    <property type="entry name" value="FBG"/>
    <property type="match status" value="1"/>
</dbReference>
<evidence type="ECO:0000256" key="3">
    <source>
        <dbReference type="ARBA" id="ARBA00023157"/>
    </source>
</evidence>
<dbReference type="CDD" id="cd00087">
    <property type="entry name" value="FReD"/>
    <property type="match status" value="1"/>
</dbReference>
<comment type="subcellular location">
    <subcellularLocation>
        <location evidence="1">Secreted</location>
    </subcellularLocation>
</comment>
<organism evidence="7 8">
    <name type="scientific">Crassostrea virginica</name>
    <name type="common">Eastern oyster</name>
    <dbReference type="NCBI Taxonomy" id="6565"/>
    <lineage>
        <taxon>Eukaryota</taxon>
        <taxon>Metazoa</taxon>
        <taxon>Spiralia</taxon>
        <taxon>Lophotrochozoa</taxon>
        <taxon>Mollusca</taxon>
        <taxon>Bivalvia</taxon>
        <taxon>Autobranchia</taxon>
        <taxon>Pteriomorphia</taxon>
        <taxon>Ostreida</taxon>
        <taxon>Ostreoidea</taxon>
        <taxon>Ostreidae</taxon>
        <taxon>Crassostrea</taxon>
    </lineage>
</organism>
<dbReference type="GO" id="GO:0030674">
    <property type="term" value="F:protein-macromolecule adaptor activity"/>
    <property type="evidence" value="ECO:0007669"/>
    <property type="project" value="TreeGrafter"/>
</dbReference>
<dbReference type="Pfam" id="PF00147">
    <property type="entry name" value="Fibrinogen_C"/>
    <property type="match status" value="1"/>
</dbReference>
<keyword evidence="2" id="KW-0964">Secreted</keyword>
<keyword evidence="3" id="KW-1015">Disulfide bond</keyword>
<keyword evidence="7" id="KW-1185">Reference proteome</keyword>
<evidence type="ECO:0000313" key="7">
    <source>
        <dbReference type="Proteomes" id="UP000694844"/>
    </source>
</evidence>
<dbReference type="InterPro" id="IPR036056">
    <property type="entry name" value="Fibrinogen-like_C"/>
</dbReference>
<dbReference type="GO" id="GO:0005201">
    <property type="term" value="F:extracellular matrix structural constituent"/>
    <property type="evidence" value="ECO:0007669"/>
    <property type="project" value="TreeGrafter"/>
</dbReference>
<dbReference type="InterPro" id="IPR037579">
    <property type="entry name" value="FIB_ANG-like"/>
</dbReference>
<dbReference type="InterPro" id="IPR002181">
    <property type="entry name" value="Fibrinogen_a/b/g_C_dom"/>
</dbReference>
<dbReference type="GO" id="GO:0034116">
    <property type="term" value="P:positive regulation of heterotypic cell-cell adhesion"/>
    <property type="evidence" value="ECO:0007669"/>
    <property type="project" value="TreeGrafter"/>
</dbReference>
<protein>
    <submittedName>
        <fullName evidence="8">Fibrinogen-like protein 1</fullName>
    </submittedName>
</protein>
<evidence type="ECO:0000256" key="5">
    <source>
        <dbReference type="SAM" id="SignalP"/>
    </source>
</evidence>
<dbReference type="PANTHER" id="PTHR47221:SF5">
    <property type="entry name" value="FIBRINOGEN C-TERMINAL DOMAIN-CONTAINING PROTEIN"/>
    <property type="match status" value="1"/>
</dbReference>
<reference evidence="8" key="1">
    <citation type="submission" date="2025-08" db="UniProtKB">
        <authorList>
            <consortium name="RefSeq"/>
        </authorList>
    </citation>
    <scope>IDENTIFICATION</scope>
    <source>
        <tissue evidence="8">Whole sample</tissue>
    </source>
</reference>
<evidence type="ECO:0000259" key="6">
    <source>
        <dbReference type="PROSITE" id="PS51406"/>
    </source>
</evidence>
<dbReference type="PANTHER" id="PTHR47221">
    <property type="entry name" value="FIBRINOGEN ALPHA CHAIN"/>
    <property type="match status" value="1"/>
</dbReference>
<name>A0A8B8AT31_CRAVI</name>
<keyword evidence="5" id="KW-0732">Signal</keyword>
<feature type="signal peptide" evidence="5">
    <location>
        <begin position="1"/>
        <end position="20"/>
    </location>
</feature>
<dbReference type="Proteomes" id="UP000694844">
    <property type="component" value="Chromosome 7"/>
</dbReference>
<sequence length="381" mass="43484">MCRRSVSLFVTFASFFVVYGRDPRETSAFASHCEGTVCSLVLGIKNIPQKNHTTPPRTTDQQLLPVLHLLDGITNVIKQDKQRTQQKFSSHDKQIREVVRAVGLIANNTRRYQTQVREKFGALEKQLNALQLLVGGASSSGVITRPKEKMDLSTVVATDCAALYLAGVNVSGIYLLQPDPSDNRTRFRALCDMDTEGGGWTVIQRRHYGSEDFFRGWKSYTEGFGDLEHDFWLGLRHIHRLTKFGNNKMRFDLQDWDNKSRESTFDFVRISDESDKFRILAGGYHGNAGDPFHTPNMDDSMQSMRFSTYDNDNDMNSKTSCARTFSSGWWFNNCFLVNPNGIWYPSPTYGGKIPNGIIWNFWHPNGYSLKSIEIKLRPELF</sequence>
<dbReference type="Gene3D" id="3.90.215.10">
    <property type="entry name" value="Gamma Fibrinogen, chain A, domain 1"/>
    <property type="match status" value="1"/>
</dbReference>
<evidence type="ECO:0000313" key="8">
    <source>
        <dbReference type="RefSeq" id="XP_022294542.1"/>
    </source>
</evidence>
<dbReference type="RefSeq" id="XP_022294542.1">
    <property type="nucleotide sequence ID" value="XM_022438834.1"/>
</dbReference>
<proteinExistence type="predicted"/>
<feature type="chain" id="PRO_5034503627" evidence="5">
    <location>
        <begin position="21"/>
        <end position="381"/>
    </location>
</feature>
<dbReference type="GO" id="GO:0005577">
    <property type="term" value="C:fibrinogen complex"/>
    <property type="evidence" value="ECO:0007669"/>
    <property type="project" value="TreeGrafter"/>
</dbReference>
<dbReference type="InterPro" id="IPR014716">
    <property type="entry name" value="Fibrinogen_a/b/g_C_1"/>
</dbReference>
<gene>
    <name evidence="8" type="primary">LOC111104730</name>
</gene>